<proteinExistence type="predicted"/>
<reference evidence="2" key="1">
    <citation type="journal article" date="2020" name="mSystems">
        <title>Genome- and Community-Level Interaction Insights into Carbon Utilization and Element Cycling Functions of Hydrothermarchaeota in Hydrothermal Sediment.</title>
        <authorList>
            <person name="Zhou Z."/>
            <person name="Liu Y."/>
            <person name="Xu W."/>
            <person name="Pan J."/>
            <person name="Luo Z.H."/>
            <person name="Li M."/>
        </authorList>
    </citation>
    <scope>NUCLEOTIDE SEQUENCE [LARGE SCALE GENOMIC DNA]</scope>
    <source>
        <strain evidence="2">SpSt-106</strain>
    </source>
</reference>
<dbReference type="EMBL" id="DRWR01000117">
    <property type="protein sequence ID" value="HHQ16584.1"/>
    <property type="molecule type" value="Genomic_DNA"/>
</dbReference>
<dbReference type="InterPro" id="IPR011990">
    <property type="entry name" value="TPR-like_helical_dom_sf"/>
</dbReference>
<feature type="transmembrane region" description="Helical" evidence="1">
    <location>
        <begin position="613"/>
        <end position="630"/>
    </location>
</feature>
<dbReference type="AlphaFoldDB" id="A0A7V5XHL8"/>
<dbReference type="SUPFAM" id="SSF48452">
    <property type="entry name" value="TPR-like"/>
    <property type="match status" value="1"/>
</dbReference>
<accession>A0A7V5XHL8</accession>
<protein>
    <recommendedName>
        <fullName evidence="3">Tetratricopeptide repeat protein</fullName>
    </recommendedName>
</protein>
<feature type="transmembrane region" description="Helical" evidence="1">
    <location>
        <begin position="581"/>
        <end position="601"/>
    </location>
</feature>
<keyword evidence="1" id="KW-0472">Membrane</keyword>
<evidence type="ECO:0000313" key="2">
    <source>
        <dbReference type="EMBL" id="HHQ16584.1"/>
    </source>
</evidence>
<keyword evidence="1" id="KW-0812">Transmembrane</keyword>
<evidence type="ECO:0008006" key="3">
    <source>
        <dbReference type="Google" id="ProtNLM"/>
    </source>
</evidence>
<gene>
    <name evidence="2" type="ORF">ENM15_07215</name>
</gene>
<keyword evidence="1" id="KW-1133">Transmembrane helix</keyword>
<comment type="caution">
    <text evidence="2">The sequence shown here is derived from an EMBL/GenBank/DDBJ whole genome shotgun (WGS) entry which is preliminary data.</text>
</comment>
<sequence>MYYLKIITHQKLIDFLFQAQAFSAETFLKDLLSRRLAVVNKNIYKLNPEDILYLDKILEEFKTEFSPLLKSAPIPFSFLLTKSHTEKISDIILRAGKIYLEDSSIKEGVNSFLKHSNIFYKIDSWKNLWELILPSTVDPKIELFYKDIFWYGSKGPCFFCKTFWHDSLNCPSLLDSEPRNTFLFSLNFHFREISQLLWKGIYEKDLDFNELKYFYIRNFYLFPEFLKIVFYRYDIVETWGHLKLDIETPIRGGNLGLGLEYLIKKNFDNAKREFSEIEDDFRASIGLSLINIINKDLKSALYYIEKALFQVSTPFLKSYLLFLRGYFHEYMGESFIADEFYKSALEEDSTCLPALYYFNLAKYVKGSPLSEILVYFSHPYLLYWSYLEPLFIKDQRELEEFLYERIAEKREQASQRLKETEDRYHKIKIFLSDSEKKEYEERLSQIRENIHKGGLGLIESGYSKALEIDLELQGYIYRIIKNLREDFEKIKSDYKNLSSFWRKYPYKYEDVIFGKELKIFSDLVQRIEVKLKRKDPSDVLSLLISEINSCKEKAETLKNLKEDLIKKWSFRVRLADFLRNFSLLEFIIASIYIIVPYLPIFRTFKNFFNTSSFLLISFLLLIICLIFSYFKKYDFE</sequence>
<name>A0A7V5XHL8_9BACT</name>
<organism evidence="2">
    <name type="scientific">Thermodesulfobacterium geofontis</name>
    <dbReference type="NCBI Taxonomy" id="1295609"/>
    <lineage>
        <taxon>Bacteria</taxon>
        <taxon>Pseudomonadati</taxon>
        <taxon>Thermodesulfobacteriota</taxon>
        <taxon>Thermodesulfobacteria</taxon>
        <taxon>Thermodesulfobacteriales</taxon>
        <taxon>Thermodesulfobacteriaceae</taxon>
        <taxon>Thermodesulfobacterium</taxon>
    </lineage>
</organism>
<evidence type="ECO:0000256" key="1">
    <source>
        <dbReference type="SAM" id="Phobius"/>
    </source>
</evidence>